<protein>
    <recommendedName>
        <fullName evidence="3">Phytanoyl-CoA dioxygenase family protein</fullName>
    </recommendedName>
</protein>
<gene>
    <name evidence="1" type="ORF">DF168_01652</name>
</gene>
<organism evidence="1 2">
    <name type="scientific">Candidatus Moanibacter tarae</name>
    <dbReference type="NCBI Taxonomy" id="2200854"/>
    <lineage>
        <taxon>Bacteria</taxon>
        <taxon>Pseudomonadati</taxon>
        <taxon>Verrucomicrobiota</taxon>
        <taxon>Opitutia</taxon>
        <taxon>Puniceicoccales</taxon>
        <taxon>Puniceicoccales incertae sedis</taxon>
        <taxon>Candidatus Moanibacter</taxon>
    </lineage>
</organism>
<sequence length="269" mass="30210">MEDYEIDQYLFDLQGYLVIEEVLSEEELRVLHDLIDHQELPDPEEQRRFGSAAGAHPERPGFLEWGTPFCNLLDHPKIMPILRFRLGDCFRLDRIYGLHMRKGMSRGKLHADYGATAPNSGARDGEYFHLNDSRSLNGFLVVSWNLASSGPSSGGFCCIAGSHKSNFKLPNKIAEAPEESACFVIPEAPAGSVTVFSEALTHGTAAWTAKHDRRALLYKYCVSEIAWSANRVRPPKNVCLSPRQKILFREPADPHRHFPSLFEEGLSPS</sequence>
<evidence type="ECO:0000313" key="1">
    <source>
        <dbReference type="EMBL" id="AWT60438.1"/>
    </source>
</evidence>
<dbReference type="Gene3D" id="2.60.120.620">
    <property type="entry name" value="q2cbj1_9rhob like domain"/>
    <property type="match status" value="1"/>
</dbReference>
<dbReference type="AlphaFoldDB" id="A0A2Z4AH18"/>
<reference evidence="1 2" key="1">
    <citation type="submission" date="2018-06" db="EMBL/GenBank/DDBJ databases">
        <title>Draft Genome Sequence of a Novel Marine Bacterium Related to the Verrucomicrobia.</title>
        <authorList>
            <person name="Vosseberg J."/>
            <person name="Martijn J."/>
            <person name="Ettema T.J.G."/>
        </authorList>
    </citation>
    <scope>NUCLEOTIDE SEQUENCE [LARGE SCALE GENOMIC DNA]</scope>
    <source>
        <strain evidence="1">TARA_B100001123</strain>
    </source>
</reference>
<evidence type="ECO:0000313" key="2">
    <source>
        <dbReference type="Proteomes" id="UP000247465"/>
    </source>
</evidence>
<dbReference type="InterPro" id="IPR008775">
    <property type="entry name" value="Phytyl_CoA_dOase-like"/>
</dbReference>
<proteinExistence type="predicted"/>
<accession>A0A2Z4AH18</accession>
<dbReference type="EMBL" id="CP029803">
    <property type="protein sequence ID" value="AWT60438.1"/>
    <property type="molecule type" value="Genomic_DNA"/>
</dbReference>
<dbReference type="Proteomes" id="UP000247465">
    <property type="component" value="Chromosome"/>
</dbReference>
<dbReference type="KEGG" id="mtar:DF168_01652"/>
<name>A0A2Z4AH18_9BACT</name>
<dbReference type="Pfam" id="PF05721">
    <property type="entry name" value="PhyH"/>
    <property type="match status" value="1"/>
</dbReference>
<dbReference type="GO" id="GO:0016706">
    <property type="term" value="F:2-oxoglutarate-dependent dioxygenase activity"/>
    <property type="evidence" value="ECO:0007669"/>
    <property type="project" value="UniProtKB-ARBA"/>
</dbReference>
<evidence type="ECO:0008006" key="3">
    <source>
        <dbReference type="Google" id="ProtNLM"/>
    </source>
</evidence>
<dbReference type="SUPFAM" id="SSF51197">
    <property type="entry name" value="Clavaminate synthase-like"/>
    <property type="match status" value="1"/>
</dbReference>